<evidence type="ECO:0000256" key="1">
    <source>
        <dbReference type="SAM" id="MobiDB-lite"/>
    </source>
</evidence>
<dbReference type="Proteomes" id="UP001270362">
    <property type="component" value="Unassembled WGS sequence"/>
</dbReference>
<evidence type="ECO:0000256" key="2">
    <source>
        <dbReference type="SAM" id="SignalP"/>
    </source>
</evidence>
<proteinExistence type="predicted"/>
<keyword evidence="2" id="KW-0732">Signal</keyword>
<comment type="caution">
    <text evidence="3">The sequence shown here is derived from an EMBL/GenBank/DDBJ whole genome shotgun (WGS) entry which is preliminary data.</text>
</comment>
<dbReference type="AlphaFoldDB" id="A0AAE0X7D4"/>
<evidence type="ECO:0000313" key="4">
    <source>
        <dbReference type="Proteomes" id="UP001270362"/>
    </source>
</evidence>
<reference evidence="3" key="2">
    <citation type="submission" date="2023-06" db="EMBL/GenBank/DDBJ databases">
        <authorList>
            <consortium name="Lawrence Berkeley National Laboratory"/>
            <person name="Haridas S."/>
            <person name="Hensen N."/>
            <person name="Bonometti L."/>
            <person name="Westerberg I."/>
            <person name="Brannstrom I.O."/>
            <person name="Guillou S."/>
            <person name="Cros-Aarteil S."/>
            <person name="Calhoun S."/>
            <person name="Kuo A."/>
            <person name="Mondo S."/>
            <person name="Pangilinan J."/>
            <person name="Riley R."/>
            <person name="Labutti K."/>
            <person name="Andreopoulos B."/>
            <person name="Lipzen A."/>
            <person name="Chen C."/>
            <person name="Yanf M."/>
            <person name="Daum C."/>
            <person name="Ng V."/>
            <person name="Clum A."/>
            <person name="Steindorff A."/>
            <person name="Ohm R."/>
            <person name="Martin F."/>
            <person name="Silar P."/>
            <person name="Natvig D."/>
            <person name="Lalanne C."/>
            <person name="Gautier V."/>
            <person name="Ament-Velasquez S.L."/>
            <person name="Kruys A."/>
            <person name="Hutchinson M.I."/>
            <person name="Powell A.J."/>
            <person name="Barry K."/>
            <person name="Miller A.N."/>
            <person name="Grigoriev I.V."/>
            <person name="Debuchy R."/>
            <person name="Gladieux P."/>
            <person name="Thoren M.H."/>
            <person name="Johannesson H."/>
        </authorList>
    </citation>
    <scope>NUCLEOTIDE SEQUENCE</scope>
    <source>
        <strain evidence="3">CBS 314.62</strain>
    </source>
</reference>
<name>A0AAE0X7D4_9PEZI</name>
<keyword evidence="4" id="KW-1185">Reference proteome</keyword>
<dbReference type="EMBL" id="JAULSO010000002">
    <property type="protein sequence ID" value="KAK3687402.1"/>
    <property type="molecule type" value="Genomic_DNA"/>
</dbReference>
<feature type="region of interest" description="Disordered" evidence="1">
    <location>
        <begin position="151"/>
        <end position="171"/>
    </location>
</feature>
<gene>
    <name evidence="3" type="ORF">B0T22DRAFT_127684</name>
</gene>
<evidence type="ECO:0008006" key="5">
    <source>
        <dbReference type="Google" id="ProtNLM"/>
    </source>
</evidence>
<sequence length="171" mass="18388">MHSPLLLLVALGSAMVGIARIYDIPSIPSSNLTDSPLPPQPMTIPRKASLACDRHPPNVRDRYDQLLAELVAQLSGCSFVQEHDRDLVCALTVPGSGGQVATSVLDVAAYLERALSLNRQISASAFGLHASTCPAHDYRDEYKDEYPAITSMRGHARPPPPGAKAYRSATI</sequence>
<feature type="signal peptide" evidence="2">
    <location>
        <begin position="1"/>
        <end position="21"/>
    </location>
</feature>
<evidence type="ECO:0000313" key="3">
    <source>
        <dbReference type="EMBL" id="KAK3687402.1"/>
    </source>
</evidence>
<feature type="chain" id="PRO_5041933846" description="Ecp2 effector protein domain-containing protein" evidence="2">
    <location>
        <begin position="22"/>
        <end position="171"/>
    </location>
</feature>
<reference evidence="3" key="1">
    <citation type="journal article" date="2023" name="Mol. Phylogenet. Evol.">
        <title>Genome-scale phylogeny and comparative genomics of the fungal order Sordariales.</title>
        <authorList>
            <person name="Hensen N."/>
            <person name="Bonometti L."/>
            <person name="Westerberg I."/>
            <person name="Brannstrom I.O."/>
            <person name="Guillou S."/>
            <person name="Cros-Aarteil S."/>
            <person name="Calhoun S."/>
            <person name="Haridas S."/>
            <person name="Kuo A."/>
            <person name="Mondo S."/>
            <person name="Pangilinan J."/>
            <person name="Riley R."/>
            <person name="LaButti K."/>
            <person name="Andreopoulos B."/>
            <person name="Lipzen A."/>
            <person name="Chen C."/>
            <person name="Yan M."/>
            <person name="Daum C."/>
            <person name="Ng V."/>
            <person name="Clum A."/>
            <person name="Steindorff A."/>
            <person name="Ohm R.A."/>
            <person name="Martin F."/>
            <person name="Silar P."/>
            <person name="Natvig D.O."/>
            <person name="Lalanne C."/>
            <person name="Gautier V."/>
            <person name="Ament-Velasquez S.L."/>
            <person name="Kruys A."/>
            <person name="Hutchinson M.I."/>
            <person name="Powell A.J."/>
            <person name="Barry K."/>
            <person name="Miller A.N."/>
            <person name="Grigoriev I.V."/>
            <person name="Debuchy R."/>
            <person name="Gladieux P."/>
            <person name="Hiltunen Thoren M."/>
            <person name="Johannesson H."/>
        </authorList>
    </citation>
    <scope>NUCLEOTIDE SEQUENCE</scope>
    <source>
        <strain evidence="3">CBS 314.62</strain>
    </source>
</reference>
<organism evidence="3 4">
    <name type="scientific">Podospora appendiculata</name>
    <dbReference type="NCBI Taxonomy" id="314037"/>
    <lineage>
        <taxon>Eukaryota</taxon>
        <taxon>Fungi</taxon>
        <taxon>Dikarya</taxon>
        <taxon>Ascomycota</taxon>
        <taxon>Pezizomycotina</taxon>
        <taxon>Sordariomycetes</taxon>
        <taxon>Sordariomycetidae</taxon>
        <taxon>Sordariales</taxon>
        <taxon>Podosporaceae</taxon>
        <taxon>Podospora</taxon>
    </lineage>
</organism>
<accession>A0AAE0X7D4</accession>
<protein>
    <recommendedName>
        <fullName evidence="5">Ecp2 effector protein domain-containing protein</fullName>
    </recommendedName>
</protein>